<sequence>MPHSRTWNRRLISSAIAGSLVTTTLAFKFSPAARKHHANQLSAKSPRSVTVGHGRSHRDSPANASFRHRRLEDVVTDNSNGDQLSFFNEELRQWFGSMLIAVSFASILVTPQVSHAESNANSVPPPTVSTQGAPLAYDETWNLVRKYALDQKFNGQDWDEAYTKYSKGLDSSTTDEDAIMKATTNLVNSMGDKYTRILDKESYERIQKFDLIGVGVTLMPDPSTKEIVVGSPPVKGSAADQNDLRVNDVVVAVNGQATSGKTAFDIIDQMSDDPNAEQVTFTIRRGDEARDVTLKRQFSEVKDPISYRISEIRGDGLKVGYVRIAEFNSLVKIKLEAALNDLESQGVDAYVLDVRGNPGGAFQSAIEIAGLFLSDALATDVVDGNGVDLKFRTSKDNVIIGASDPVVVWVDGRSASASEVLGGALRDNCRAVVMGERSFGKGLVQAVYGLKNQYGLVLTVARYLTPGGDDINKVGIVPEISKDEALPSAPGFIPVLGSDTSRVDFADVSNRLSMCSAENSRS</sequence>
<dbReference type="OrthoDB" id="43580at2759"/>
<dbReference type="SUPFAM" id="SSF52096">
    <property type="entry name" value="ClpP/crotonase"/>
    <property type="match status" value="1"/>
</dbReference>
<reference evidence="8 9" key="1">
    <citation type="journal article" date="2012" name="Genome Biol.">
        <title>Genome and low-iron response of an oceanic diatom adapted to chronic iron limitation.</title>
        <authorList>
            <person name="Lommer M."/>
            <person name="Specht M."/>
            <person name="Roy A.S."/>
            <person name="Kraemer L."/>
            <person name="Andreson R."/>
            <person name="Gutowska M.A."/>
            <person name="Wolf J."/>
            <person name="Bergner S.V."/>
            <person name="Schilhabel M.B."/>
            <person name="Klostermeier U.C."/>
            <person name="Beiko R.G."/>
            <person name="Rosenstiel P."/>
            <person name="Hippler M."/>
            <person name="Laroche J."/>
        </authorList>
    </citation>
    <scope>NUCLEOTIDE SEQUENCE [LARGE SCALE GENOMIC DNA]</scope>
    <source>
        <strain evidence="8 9">CCMP1005</strain>
    </source>
</reference>
<dbReference type="InterPro" id="IPR028204">
    <property type="entry name" value="Tricorn_C1"/>
</dbReference>
<dbReference type="Pfam" id="PF03572">
    <property type="entry name" value="Peptidase_S41"/>
    <property type="match status" value="1"/>
</dbReference>
<dbReference type="Gene3D" id="3.90.226.10">
    <property type="entry name" value="2-enoyl-CoA Hydratase, Chain A, domain 1"/>
    <property type="match status" value="1"/>
</dbReference>
<evidence type="ECO:0008006" key="10">
    <source>
        <dbReference type="Google" id="ProtNLM"/>
    </source>
</evidence>
<proteinExistence type="inferred from homology"/>
<dbReference type="InterPro" id="IPR005151">
    <property type="entry name" value="Tail-specific_protease"/>
</dbReference>
<dbReference type="eggNOG" id="ENOG502QT7D">
    <property type="taxonomic scope" value="Eukaryota"/>
</dbReference>
<name>K0SEE0_THAOC</name>
<dbReference type="SMART" id="SM00228">
    <property type="entry name" value="PDZ"/>
    <property type="match status" value="1"/>
</dbReference>
<dbReference type="Proteomes" id="UP000266841">
    <property type="component" value="Unassembled WGS sequence"/>
</dbReference>
<dbReference type="GO" id="GO:0006508">
    <property type="term" value="P:proteolysis"/>
    <property type="evidence" value="ECO:0007669"/>
    <property type="project" value="UniProtKB-KW"/>
</dbReference>
<comment type="similarity">
    <text evidence="1">Belongs to the peptidase S41A family.</text>
</comment>
<dbReference type="Gene3D" id="2.30.42.10">
    <property type="match status" value="1"/>
</dbReference>
<evidence type="ECO:0000256" key="5">
    <source>
        <dbReference type="SAM" id="MobiDB-lite"/>
    </source>
</evidence>
<dbReference type="Gene3D" id="3.30.750.44">
    <property type="match status" value="1"/>
</dbReference>
<evidence type="ECO:0000313" key="9">
    <source>
        <dbReference type="Proteomes" id="UP000266841"/>
    </source>
</evidence>
<feature type="compositionally biased region" description="Polar residues" evidence="5">
    <location>
        <begin position="39"/>
        <end position="48"/>
    </location>
</feature>
<dbReference type="InterPro" id="IPR001478">
    <property type="entry name" value="PDZ"/>
</dbReference>
<dbReference type="GO" id="GO:0004175">
    <property type="term" value="F:endopeptidase activity"/>
    <property type="evidence" value="ECO:0007669"/>
    <property type="project" value="TreeGrafter"/>
</dbReference>
<evidence type="ECO:0000259" key="7">
    <source>
        <dbReference type="SMART" id="SM00245"/>
    </source>
</evidence>
<organism evidence="8 9">
    <name type="scientific">Thalassiosira oceanica</name>
    <name type="common">Marine diatom</name>
    <dbReference type="NCBI Taxonomy" id="159749"/>
    <lineage>
        <taxon>Eukaryota</taxon>
        <taxon>Sar</taxon>
        <taxon>Stramenopiles</taxon>
        <taxon>Ochrophyta</taxon>
        <taxon>Bacillariophyta</taxon>
        <taxon>Coscinodiscophyceae</taxon>
        <taxon>Thalassiosirophycidae</taxon>
        <taxon>Thalassiosirales</taxon>
        <taxon>Thalassiosiraceae</taxon>
        <taxon>Thalassiosira</taxon>
    </lineage>
</organism>
<dbReference type="PANTHER" id="PTHR32060:SF22">
    <property type="entry name" value="CARBOXYL-TERMINAL-PROCESSING PEPTIDASE 3, CHLOROPLASTIC"/>
    <property type="match status" value="1"/>
</dbReference>
<dbReference type="PANTHER" id="PTHR32060">
    <property type="entry name" value="TAIL-SPECIFIC PROTEASE"/>
    <property type="match status" value="1"/>
</dbReference>
<evidence type="ECO:0000256" key="1">
    <source>
        <dbReference type="ARBA" id="ARBA00009179"/>
    </source>
</evidence>
<accession>K0SEE0</accession>
<dbReference type="Pfam" id="PF14684">
    <property type="entry name" value="Tricorn_C1"/>
    <property type="match status" value="1"/>
</dbReference>
<evidence type="ECO:0000256" key="3">
    <source>
        <dbReference type="ARBA" id="ARBA00022801"/>
    </source>
</evidence>
<dbReference type="CDD" id="cd07560">
    <property type="entry name" value="Peptidase_S41_CPP"/>
    <property type="match status" value="1"/>
</dbReference>
<feature type="region of interest" description="Disordered" evidence="5">
    <location>
        <begin position="36"/>
        <end position="67"/>
    </location>
</feature>
<evidence type="ECO:0000256" key="4">
    <source>
        <dbReference type="ARBA" id="ARBA00022825"/>
    </source>
</evidence>
<dbReference type="InterPro" id="IPR036034">
    <property type="entry name" value="PDZ_sf"/>
</dbReference>
<dbReference type="InterPro" id="IPR041489">
    <property type="entry name" value="PDZ_6"/>
</dbReference>
<feature type="domain" description="PDZ" evidence="6">
    <location>
        <begin position="212"/>
        <end position="287"/>
    </location>
</feature>
<keyword evidence="3" id="KW-0378">Hydrolase</keyword>
<dbReference type="AlphaFoldDB" id="K0SEE0"/>
<feature type="domain" description="Tail specific protease" evidence="7">
    <location>
        <begin position="287"/>
        <end position="483"/>
    </location>
</feature>
<keyword evidence="4" id="KW-0720">Serine protease</keyword>
<dbReference type="EMBL" id="AGNL01018298">
    <property type="protein sequence ID" value="EJK63349.1"/>
    <property type="molecule type" value="Genomic_DNA"/>
</dbReference>
<keyword evidence="9" id="KW-1185">Reference proteome</keyword>
<comment type="caution">
    <text evidence="8">The sequence shown here is derived from an EMBL/GenBank/DDBJ whole genome shotgun (WGS) entry which is preliminary data.</text>
</comment>
<dbReference type="OMA" id="IMKATTN"/>
<dbReference type="InterPro" id="IPR029045">
    <property type="entry name" value="ClpP/crotonase-like_dom_sf"/>
</dbReference>
<dbReference type="SUPFAM" id="SSF50156">
    <property type="entry name" value="PDZ domain-like"/>
    <property type="match status" value="1"/>
</dbReference>
<evidence type="ECO:0000313" key="8">
    <source>
        <dbReference type="EMBL" id="EJK63349.1"/>
    </source>
</evidence>
<dbReference type="GO" id="GO:0008236">
    <property type="term" value="F:serine-type peptidase activity"/>
    <property type="evidence" value="ECO:0007669"/>
    <property type="project" value="UniProtKB-KW"/>
</dbReference>
<dbReference type="NCBIfam" id="TIGR00225">
    <property type="entry name" value="prc"/>
    <property type="match status" value="1"/>
</dbReference>
<dbReference type="SMART" id="SM00245">
    <property type="entry name" value="TSPc"/>
    <property type="match status" value="1"/>
</dbReference>
<evidence type="ECO:0000259" key="6">
    <source>
        <dbReference type="SMART" id="SM00228"/>
    </source>
</evidence>
<dbReference type="Pfam" id="PF17820">
    <property type="entry name" value="PDZ_6"/>
    <property type="match status" value="1"/>
</dbReference>
<protein>
    <recommendedName>
        <fullName evidence="10">PDZ domain-containing protein</fullName>
    </recommendedName>
</protein>
<keyword evidence="2" id="KW-0645">Protease</keyword>
<evidence type="ECO:0000256" key="2">
    <source>
        <dbReference type="ARBA" id="ARBA00022670"/>
    </source>
</evidence>
<dbReference type="InterPro" id="IPR004447">
    <property type="entry name" value="Peptidase_S41A"/>
</dbReference>
<gene>
    <name evidence="8" type="ORF">THAOC_15994</name>
</gene>